<dbReference type="InterPro" id="IPR020568">
    <property type="entry name" value="Ribosomal_Su5_D2-typ_SF"/>
</dbReference>
<dbReference type="Proteomes" id="UP000524246">
    <property type="component" value="Unassembled WGS sequence"/>
</dbReference>
<evidence type="ECO:0000313" key="2">
    <source>
        <dbReference type="Proteomes" id="UP000524246"/>
    </source>
</evidence>
<reference evidence="1 2" key="1">
    <citation type="journal article" date="2020" name="Biotechnol. Biofuels">
        <title>New insights from the biogas microbiome by comprehensive genome-resolved metagenomics of nearly 1600 species originating from multiple anaerobic digesters.</title>
        <authorList>
            <person name="Campanaro S."/>
            <person name="Treu L."/>
            <person name="Rodriguez-R L.M."/>
            <person name="Kovalovszki A."/>
            <person name="Ziels R.M."/>
            <person name="Maus I."/>
            <person name="Zhu X."/>
            <person name="Kougias P.G."/>
            <person name="Basile A."/>
            <person name="Luo G."/>
            <person name="Schluter A."/>
            <person name="Konstantinidis K.T."/>
            <person name="Angelidaki I."/>
        </authorList>
    </citation>
    <scope>NUCLEOTIDE SEQUENCE [LARGE SCALE GENOMIC DNA]</scope>
    <source>
        <strain evidence="1">AS27yjCOA_65</strain>
    </source>
</reference>
<accession>A0A7X9FTZ3</accession>
<name>A0A7X9FTZ3_9DELT</name>
<dbReference type="EMBL" id="JAAZON010000599">
    <property type="protein sequence ID" value="NMC64096.1"/>
    <property type="molecule type" value="Genomic_DNA"/>
</dbReference>
<gene>
    <name evidence="1" type="ORF">GYA55_13110</name>
</gene>
<proteinExistence type="predicted"/>
<dbReference type="AlphaFoldDB" id="A0A7X9FTZ3"/>
<dbReference type="GO" id="GO:0005524">
    <property type="term" value="F:ATP binding"/>
    <property type="evidence" value="ECO:0007669"/>
    <property type="project" value="UniProtKB-KW"/>
</dbReference>
<organism evidence="1 2">
    <name type="scientific">SAR324 cluster bacterium</name>
    <dbReference type="NCBI Taxonomy" id="2024889"/>
    <lineage>
        <taxon>Bacteria</taxon>
        <taxon>Deltaproteobacteria</taxon>
        <taxon>SAR324 cluster</taxon>
    </lineage>
</organism>
<sequence length="211" mass="22514">MLAKVLSSTITGIDAIPVEVEVKACPGPNRFTIIGLADNAVKESRDRVISAISHSGFSIPEQVLVSLSPAELKKEGSAFDLPIAIGVLVASRQVPSTMLKRISFHGELSLDGQIKKITGALAYATRSAQLKIPYIVLPAENARESKILNSIQTVGVHSLQEIALFLKSESIPILNIEAPATEVVVKLQDFQDFSDVCGQDSAKRALLIAAS</sequence>
<dbReference type="Gene3D" id="3.30.230.10">
    <property type="match status" value="1"/>
</dbReference>
<dbReference type="SUPFAM" id="SSF54211">
    <property type="entry name" value="Ribosomal protein S5 domain 2-like"/>
    <property type="match status" value="1"/>
</dbReference>
<dbReference type="InterPro" id="IPR014721">
    <property type="entry name" value="Ribsml_uS5_D2-typ_fold_subgr"/>
</dbReference>
<dbReference type="Pfam" id="PF13541">
    <property type="entry name" value="ChlI"/>
    <property type="match status" value="1"/>
</dbReference>
<comment type="caution">
    <text evidence="1">The sequence shown here is derived from an EMBL/GenBank/DDBJ whole genome shotgun (WGS) entry which is preliminary data.</text>
</comment>
<protein>
    <submittedName>
        <fullName evidence="1">ATP-binding protein</fullName>
    </submittedName>
</protein>
<keyword evidence="1" id="KW-0067">ATP-binding</keyword>
<evidence type="ECO:0000313" key="1">
    <source>
        <dbReference type="EMBL" id="NMC64096.1"/>
    </source>
</evidence>
<keyword evidence="1" id="KW-0547">Nucleotide-binding</keyword>